<feature type="transmembrane region" description="Helical" evidence="1">
    <location>
        <begin position="30"/>
        <end position="50"/>
    </location>
</feature>
<evidence type="ECO:0000313" key="2">
    <source>
        <dbReference type="EMBL" id="MDO6123178.1"/>
    </source>
</evidence>
<name>A0ABT8XHH1_9HYPH</name>
<organism evidence="2 3">
    <name type="scientific">Shinella curvata</name>
    <dbReference type="NCBI Taxonomy" id="1817964"/>
    <lineage>
        <taxon>Bacteria</taxon>
        <taxon>Pseudomonadati</taxon>
        <taxon>Pseudomonadota</taxon>
        <taxon>Alphaproteobacteria</taxon>
        <taxon>Hyphomicrobiales</taxon>
        <taxon>Rhizobiaceae</taxon>
        <taxon>Shinella</taxon>
    </lineage>
</organism>
<protein>
    <recommendedName>
        <fullName evidence="4">Holin</fullName>
    </recommendedName>
</protein>
<reference evidence="2" key="1">
    <citation type="submission" date="2022-04" db="EMBL/GenBank/DDBJ databases">
        <title>Shinella lacus sp. nov., a novel member of the genus Shinella from water.</title>
        <authorList>
            <person name="Deng Y."/>
        </authorList>
    </citation>
    <scope>NUCLEOTIDE SEQUENCE</scope>
    <source>
        <strain evidence="2">JCM 31239</strain>
    </source>
</reference>
<dbReference type="RefSeq" id="WP_244760800.1">
    <property type="nucleotide sequence ID" value="NZ_JALJCJ010000002.1"/>
</dbReference>
<proteinExistence type="predicted"/>
<comment type="caution">
    <text evidence="2">The sequence shown here is derived from an EMBL/GenBank/DDBJ whole genome shotgun (WGS) entry which is preliminary data.</text>
</comment>
<gene>
    <name evidence="2" type="ORF">GB928_018475</name>
</gene>
<keyword evidence="1" id="KW-1133">Transmembrane helix</keyword>
<dbReference type="Proteomes" id="UP001177080">
    <property type="component" value="Unassembled WGS sequence"/>
</dbReference>
<accession>A0ABT8XHH1</accession>
<evidence type="ECO:0008006" key="4">
    <source>
        <dbReference type="Google" id="ProtNLM"/>
    </source>
</evidence>
<evidence type="ECO:0000256" key="1">
    <source>
        <dbReference type="SAM" id="Phobius"/>
    </source>
</evidence>
<keyword evidence="3" id="KW-1185">Reference proteome</keyword>
<evidence type="ECO:0000313" key="3">
    <source>
        <dbReference type="Proteomes" id="UP001177080"/>
    </source>
</evidence>
<keyword evidence="1" id="KW-0472">Membrane</keyword>
<dbReference type="EMBL" id="WHSC02000007">
    <property type="protein sequence ID" value="MDO6123178.1"/>
    <property type="molecule type" value="Genomic_DNA"/>
</dbReference>
<sequence length="54" mass="6200">MKTSKKIDLWFWGVGTVAVLDKLAGDQERARMLIPILFMALFASYIAELIERQD</sequence>
<keyword evidence="1" id="KW-0812">Transmembrane</keyword>